<dbReference type="PANTHER" id="PTHR10395">
    <property type="entry name" value="URICASE AND TRANSTHYRETIN-RELATED"/>
    <property type="match status" value="1"/>
</dbReference>
<accession>A0ABS7QQ42</accession>
<keyword evidence="2" id="KW-0378">Hydrolase</keyword>
<organism evidence="2 3">
    <name type="scientific">Streptantibioticus parmotrematis</name>
    <dbReference type="NCBI Taxonomy" id="2873249"/>
    <lineage>
        <taxon>Bacteria</taxon>
        <taxon>Bacillati</taxon>
        <taxon>Actinomycetota</taxon>
        <taxon>Actinomycetes</taxon>
        <taxon>Kitasatosporales</taxon>
        <taxon>Streptomycetaceae</taxon>
        <taxon>Streptantibioticus</taxon>
    </lineage>
</organism>
<name>A0ABS7QQ42_9ACTN</name>
<dbReference type="Proteomes" id="UP001198565">
    <property type="component" value="Unassembled WGS sequence"/>
</dbReference>
<dbReference type="Gene3D" id="2.60.40.180">
    <property type="entry name" value="Transthyretin/hydroxyisourate hydrolase domain"/>
    <property type="match status" value="1"/>
</dbReference>
<dbReference type="InterPro" id="IPR036817">
    <property type="entry name" value="Transthyretin/HIU_hydrolase_sf"/>
</dbReference>
<comment type="caution">
    <text evidence="2">The sequence shown here is derived from an EMBL/GenBank/DDBJ whole genome shotgun (WGS) entry which is preliminary data.</text>
</comment>
<proteinExistence type="predicted"/>
<dbReference type="InterPro" id="IPR023416">
    <property type="entry name" value="Transthyretin/HIU_hydrolase_d"/>
</dbReference>
<dbReference type="Pfam" id="PF00576">
    <property type="entry name" value="Transthyretin"/>
    <property type="match status" value="1"/>
</dbReference>
<dbReference type="PANTHER" id="PTHR10395:SF7">
    <property type="entry name" value="5-HYDROXYISOURATE HYDROLASE"/>
    <property type="match status" value="1"/>
</dbReference>
<gene>
    <name evidence="2" type="ORF">K7472_10605</name>
</gene>
<dbReference type="EC" id="3.5.2.17" evidence="2"/>
<evidence type="ECO:0000259" key="1">
    <source>
        <dbReference type="Pfam" id="PF00576"/>
    </source>
</evidence>
<reference evidence="2 3" key="1">
    <citation type="submission" date="2021-08" db="EMBL/GenBank/DDBJ databases">
        <title>Streptomyces sp. PTM05 isolated from lichen.</title>
        <authorList>
            <person name="Somphong A."/>
            <person name="Phongsopitanun W."/>
            <person name="Tanasupawat S."/>
        </authorList>
    </citation>
    <scope>NUCLEOTIDE SEQUENCE [LARGE SCALE GENOMIC DNA]</scope>
    <source>
        <strain evidence="2 3">Ptm05</strain>
    </source>
</reference>
<dbReference type="SUPFAM" id="SSF49472">
    <property type="entry name" value="Transthyretin (synonym: prealbumin)"/>
    <property type="match status" value="1"/>
</dbReference>
<protein>
    <submittedName>
        <fullName evidence="2">Hydroxyisourate hydrolase</fullName>
        <ecNumber evidence="2">3.5.2.17</ecNumber>
    </submittedName>
</protein>
<sequence>MKLSIHITDSAFGVAAADVDVLLRSHADGGWEDLVRGRTGVDGTLAVWSGAPLESGVYQLVCDLDGYYAILGTVPLHPRAIVEFRVSDPAADLHLPVVVSSHSCLSYRGAS</sequence>
<keyword evidence="3" id="KW-1185">Reference proteome</keyword>
<dbReference type="RefSeq" id="WP_222976525.1">
    <property type="nucleotide sequence ID" value="NZ_JAINVZ010000005.1"/>
</dbReference>
<evidence type="ECO:0000313" key="3">
    <source>
        <dbReference type="Proteomes" id="UP001198565"/>
    </source>
</evidence>
<dbReference type="EMBL" id="JAINVZ010000005">
    <property type="protein sequence ID" value="MBY8885295.1"/>
    <property type="molecule type" value="Genomic_DNA"/>
</dbReference>
<feature type="domain" description="Transthyretin/hydroxyisourate hydrolase" evidence="1">
    <location>
        <begin position="3"/>
        <end position="109"/>
    </location>
</feature>
<evidence type="ECO:0000313" key="2">
    <source>
        <dbReference type="EMBL" id="MBY8885295.1"/>
    </source>
</evidence>
<dbReference type="GO" id="GO:0033971">
    <property type="term" value="F:hydroxyisourate hydrolase activity"/>
    <property type="evidence" value="ECO:0007669"/>
    <property type="project" value="UniProtKB-EC"/>
</dbReference>